<evidence type="ECO:0008006" key="3">
    <source>
        <dbReference type="Google" id="ProtNLM"/>
    </source>
</evidence>
<dbReference type="STRING" id="4537.A0A0E0LR17"/>
<dbReference type="OMA" id="DEQEYYQ"/>
<reference evidence="1" key="1">
    <citation type="submission" date="2015-04" db="UniProtKB">
        <authorList>
            <consortium name="EnsemblPlants"/>
        </authorList>
    </citation>
    <scope>IDENTIFICATION</scope>
</reference>
<proteinExistence type="predicted"/>
<keyword evidence="2" id="KW-1185">Reference proteome</keyword>
<dbReference type="Gramene" id="OPUNC08G02190.1">
    <property type="protein sequence ID" value="OPUNC08G02190.1"/>
    <property type="gene ID" value="OPUNC08G02190"/>
</dbReference>
<organism evidence="1">
    <name type="scientific">Oryza punctata</name>
    <name type="common">Red rice</name>
    <dbReference type="NCBI Taxonomy" id="4537"/>
    <lineage>
        <taxon>Eukaryota</taxon>
        <taxon>Viridiplantae</taxon>
        <taxon>Streptophyta</taxon>
        <taxon>Embryophyta</taxon>
        <taxon>Tracheophyta</taxon>
        <taxon>Spermatophyta</taxon>
        <taxon>Magnoliopsida</taxon>
        <taxon>Liliopsida</taxon>
        <taxon>Poales</taxon>
        <taxon>Poaceae</taxon>
        <taxon>BOP clade</taxon>
        <taxon>Oryzoideae</taxon>
        <taxon>Oryzeae</taxon>
        <taxon>Oryzinae</taxon>
        <taxon>Oryza</taxon>
    </lineage>
</organism>
<dbReference type="AlphaFoldDB" id="A0A0E0LR17"/>
<protein>
    <recommendedName>
        <fullName evidence="3">No apical meristem-associated C-terminal domain-containing protein</fullName>
    </recommendedName>
</protein>
<name>A0A0E0LR17_ORYPU</name>
<dbReference type="HOGENOM" id="CLU_2610233_0_0_1"/>
<dbReference type="Proteomes" id="UP000026962">
    <property type="component" value="Chromosome 8"/>
</dbReference>
<evidence type="ECO:0000313" key="2">
    <source>
        <dbReference type="Proteomes" id="UP000026962"/>
    </source>
</evidence>
<evidence type="ECO:0000313" key="1">
    <source>
        <dbReference type="EnsemblPlants" id="OPUNC08G02190.1"/>
    </source>
</evidence>
<reference evidence="1" key="2">
    <citation type="submission" date="2018-05" db="EMBL/GenBank/DDBJ databases">
        <title>OpunRS2 (Oryza punctata Reference Sequence Version 2).</title>
        <authorList>
            <person name="Zhang J."/>
            <person name="Kudrna D."/>
            <person name="Lee S."/>
            <person name="Talag J."/>
            <person name="Welchert J."/>
            <person name="Wing R.A."/>
        </authorList>
    </citation>
    <scope>NUCLEOTIDE SEQUENCE [LARGE SCALE GENOMIC DNA]</scope>
</reference>
<sequence>MDKKKKADMEKERKLKERYKIAFALEQKRIDLERDKFEFKRTIEEDKLSRTDTSAMSIDEQEYYQNVKNQILSRRSAQA</sequence>
<dbReference type="EnsemblPlants" id="OPUNC08G02190.1">
    <property type="protein sequence ID" value="OPUNC08G02190.1"/>
    <property type="gene ID" value="OPUNC08G02190"/>
</dbReference>
<accession>A0A0E0LR17</accession>